<gene>
    <name evidence="1" type="ORF">SAMN05421849_1152</name>
</gene>
<dbReference type="EMBL" id="FTPS01000001">
    <property type="protein sequence ID" value="SIT79507.1"/>
    <property type="molecule type" value="Genomic_DNA"/>
</dbReference>
<accession>A0A1R3WNL4</accession>
<protein>
    <submittedName>
        <fullName evidence="1">Uncharacterized protein</fullName>
    </submittedName>
</protein>
<reference evidence="1 2" key="1">
    <citation type="submission" date="2017-01" db="EMBL/GenBank/DDBJ databases">
        <authorList>
            <person name="Mah S.A."/>
            <person name="Swanson W.J."/>
            <person name="Moy G.W."/>
            <person name="Vacquier V.D."/>
        </authorList>
    </citation>
    <scope>NUCLEOTIDE SEQUENCE [LARGE SCALE GENOMIC DNA]</scope>
    <source>
        <strain evidence="1 2">DSM 21219</strain>
    </source>
</reference>
<evidence type="ECO:0000313" key="1">
    <source>
        <dbReference type="EMBL" id="SIT79507.1"/>
    </source>
</evidence>
<dbReference type="Proteomes" id="UP000192455">
    <property type="component" value="Unassembled WGS sequence"/>
</dbReference>
<organism evidence="1 2">
    <name type="scientific">Pontibaca methylaminivorans</name>
    <dbReference type="NCBI Taxonomy" id="515897"/>
    <lineage>
        <taxon>Bacteria</taxon>
        <taxon>Pseudomonadati</taxon>
        <taxon>Pseudomonadota</taxon>
        <taxon>Alphaproteobacteria</taxon>
        <taxon>Rhodobacterales</taxon>
        <taxon>Roseobacteraceae</taxon>
        <taxon>Pontibaca</taxon>
    </lineage>
</organism>
<name>A0A1R3WNL4_9RHOB</name>
<proteinExistence type="predicted"/>
<evidence type="ECO:0000313" key="2">
    <source>
        <dbReference type="Proteomes" id="UP000192455"/>
    </source>
</evidence>
<dbReference type="AlphaFoldDB" id="A0A1R3WNL4"/>
<sequence length="253" mass="27585">MLGIYPQAAAKNRRHPADRDHVGRSRLVPDVNGATVAAVGDIRLRVPATHHLFRTPSLRGWDRASLPVLPAFFLLPVRAVLARAARQKPALSAARPAWRLAGSGPIRLYPSWNRMPALRVVLVGMFLNKGAGSCVSSKSERFLPPWPLSRPAATQWGNRLSSAPVQVRRRLPFWTATFLRAQPSVPPATRCIARAAPAGSADHARNRNRLTLPRAGGNDIFSSNEAASGRGAGCGFSRFFQIQPKDDPCSRRS</sequence>
<dbReference type="STRING" id="515897.SAMN05421849_1152"/>
<keyword evidence="2" id="KW-1185">Reference proteome</keyword>